<dbReference type="GO" id="GO:0008081">
    <property type="term" value="F:phosphoric diester hydrolase activity"/>
    <property type="evidence" value="ECO:0007669"/>
    <property type="project" value="InterPro"/>
</dbReference>
<gene>
    <name evidence="2" type="ORF">OM074_17780</name>
</gene>
<dbReference type="GO" id="GO:0006629">
    <property type="term" value="P:lipid metabolic process"/>
    <property type="evidence" value="ECO:0007669"/>
    <property type="project" value="InterPro"/>
</dbReference>
<name>A0AAE3SL32_9BACT</name>
<keyword evidence="3" id="KW-1185">Reference proteome</keyword>
<organism evidence="2 3">
    <name type="scientific">Plebeiibacterium marinum</name>
    <dbReference type="NCBI Taxonomy" id="2992111"/>
    <lineage>
        <taxon>Bacteria</taxon>
        <taxon>Pseudomonadati</taxon>
        <taxon>Bacteroidota</taxon>
        <taxon>Bacteroidia</taxon>
        <taxon>Marinilabiliales</taxon>
        <taxon>Marinilabiliaceae</taxon>
        <taxon>Plebeiibacterium</taxon>
    </lineage>
</organism>
<dbReference type="EMBL" id="JAPDPI010000048">
    <property type="protein sequence ID" value="MCW3807485.1"/>
    <property type="molecule type" value="Genomic_DNA"/>
</dbReference>
<evidence type="ECO:0000313" key="2">
    <source>
        <dbReference type="EMBL" id="MCW3807485.1"/>
    </source>
</evidence>
<dbReference type="PROSITE" id="PS51704">
    <property type="entry name" value="GP_PDE"/>
    <property type="match status" value="1"/>
</dbReference>
<accession>A0AAE3SL32</accession>
<dbReference type="PANTHER" id="PTHR46211:SF1">
    <property type="entry name" value="GLYCEROPHOSPHODIESTER PHOSPHODIESTERASE, CYTOPLASMIC"/>
    <property type="match status" value="1"/>
</dbReference>
<feature type="domain" description="GP-PDE" evidence="1">
    <location>
        <begin position="6"/>
        <end position="250"/>
    </location>
</feature>
<dbReference type="Gene3D" id="3.20.20.190">
    <property type="entry name" value="Phosphatidylinositol (PI) phosphodiesterase"/>
    <property type="match status" value="1"/>
</dbReference>
<dbReference type="Pfam" id="PF03009">
    <property type="entry name" value="GDPD"/>
    <property type="match status" value="1"/>
</dbReference>
<dbReference type="RefSeq" id="WP_301201898.1">
    <property type="nucleotide sequence ID" value="NZ_JAPDPI010000048.1"/>
</dbReference>
<evidence type="ECO:0000259" key="1">
    <source>
        <dbReference type="PROSITE" id="PS51704"/>
    </source>
</evidence>
<reference evidence="2" key="1">
    <citation type="submission" date="2022-10" db="EMBL/GenBank/DDBJ databases">
        <authorList>
            <person name="Yu W.X."/>
        </authorList>
    </citation>
    <scope>NUCLEOTIDE SEQUENCE</scope>
    <source>
        <strain evidence="2">D04</strain>
    </source>
</reference>
<evidence type="ECO:0000313" key="3">
    <source>
        <dbReference type="Proteomes" id="UP001207408"/>
    </source>
</evidence>
<dbReference type="SUPFAM" id="SSF51695">
    <property type="entry name" value="PLC-like phosphodiesterases"/>
    <property type="match status" value="1"/>
</dbReference>
<dbReference type="AlphaFoldDB" id="A0AAE3SL32"/>
<dbReference type="InterPro" id="IPR017946">
    <property type="entry name" value="PLC-like_Pdiesterase_TIM-brl"/>
</dbReference>
<protein>
    <submittedName>
        <fullName evidence="2">Glycerophosphodiester phosphodiesterase family protein</fullName>
    </submittedName>
</protein>
<sequence>MNILSQTIIAHRGESFDAPENSLSSIEQAWKRGANAVEIDVHLTADNEVLVIHDKHTGRVGDKKLYVKKSNLTELKCVDIGRKKSIKFIDERIPTLIEILKTVPSEAQIIIEIKCGKEIINPLIQILKTSTLRNSQIEIIAFNFGVITEIKKQAPHYKALWLLDLDYYLPHWLIRINLNKIINKVKKSNLDGVNVWAGKVIKHSFVKAFKKEGLLVYVWTVNDLYKAQNVINYGVDAITTDRAEWLTKQLVGTKQ</sequence>
<dbReference type="InterPro" id="IPR030395">
    <property type="entry name" value="GP_PDE_dom"/>
</dbReference>
<dbReference type="PANTHER" id="PTHR46211">
    <property type="entry name" value="GLYCEROPHOSPHORYL DIESTER PHOSPHODIESTERASE"/>
    <property type="match status" value="1"/>
</dbReference>
<comment type="caution">
    <text evidence="2">The sequence shown here is derived from an EMBL/GenBank/DDBJ whole genome shotgun (WGS) entry which is preliminary data.</text>
</comment>
<proteinExistence type="predicted"/>
<dbReference type="Proteomes" id="UP001207408">
    <property type="component" value="Unassembled WGS sequence"/>
</dbReference>